<evidence type="ECO:0000256" key="1">
    <source>
        <dbReference type="SAM" id="MobiDB-lite"/>
    </source>
</evidence>
<feature type="region of interest" description="Disordered" evidence="1">
    <location>
        <begin position="76"/>
        <end position="120"/>
    </location>
</feature>
<name>A0A034V2N5_BACDO</name>
<reference evidence="2" key="1">
    <citation type="journal article" date="2014" name="BMC Genomics">
        <title>Characterizing the developmental transcriptome of the oriental fruit fly, Bactrocera dorsalis (Diptera: Tephritidae) through comparative genomic analysis with Drosophila melanogaster utilizing modENCODE datasets.</title>
        <authorList>
            <person name="Geib S.M."/>
            <person name="Calla B."/>
            <person name="Hall B."/>
            <person name="Hou S."/>
            <person name="Manoukis N.C."/>
        </authorList>
    </citation>
    <scope>NUCLEOTIDE SEQUENCE</scope>
    <source>
        <strain evidence="2">Punador</strain>
    </source>
</reference>
<accession>A0A034V2N5</accession>
<protein>
    <submittedName>
        <fullName evidence="2">Uncharacterized protein</fullName>
    </submittedName>
</protein>
<sequence>MHREWQAIGKSKNRSSEIDTDKKFLINQRKNGRPGCFGVVDTKTAQKEKRAAILEEQMRRKIRVVENMENEIEAINTEAGELSSDSDDVHTSLESGIEEDSHPSCSTSIKNRGTKYSCEH</sequence>
<organism evidence="2">
    <name type="scientific">Bactrocera dorsalis</name>
    <name type="common">Oriental fruit fly</name>
    <name type="synonym">Dacus dorsalis</name>
    <dbReference type="NCBI Taxonomy" id="27457"/>
    <lineage>
        <taxon>Eukaryota</taxon>
        <taxon>Metazoa</taxon>
        <taxon>Ecdysozoa</taxon>
        <taxon>Arthropoda</taxon>
        <taxon>Hexapoda</taxon>
        <taxon>Insecta</taxon>
        <taxon>Pterygota</taxon>
        <taxon>Neoptera</taxon>
        <taxon>Endopterygota</taxon>
        <taxon>Diptera</taxon>
        <taxon>Brachycera</taxon>
        <taxon>Muscomorpha</taxon>
        <taxon>Tephritoidea</taxon>
        <taxon>Tephritidae</taxon>
        <taxon>Bactrocera</taxon>
        <taxon>Bactrocera</taxon>
    </lineage>
</organism>
<evidence type="ECO:0000313" key="2">
    <source>
        <dbReference type="EMBL" id="JAC35803.1"/>
    </source>
</evidence>
<feature type="region of interest" description="Disordered" evidence="1">
    <location>
        <begin position="1"/>
        <end position="21"/>
    </location>
</feature>
<dbReference type="EMBL" id="GAKP01023153">
    <property type="protein sequence ID" value="JAC35803.1"/>
    <property type="molecule type" value="Transcribed_RNA"/>
</dbReference>
<dbReference type="AlphaFoldDB" id="A0A034V2N5"/>
<proteinExistence type="predicted"/>